<sequence length="124" mass="13514">MTGGRVAQGVLQTKLDKNALPKEVPRVGGNPESQTMMDPVSLEGEQLALHDIITAIHSVHSSLEARNDLDMTEVTLMWADLRNMGAHRREVVDSYAALKVAKMALKAQVSELHTTTKALEARGL</sequence>
<comment type="caution">
    <text evidence="1">The sequence shown here is derived from an EMBL/GenBank/DDBJ whole genome shotgun (WGS) entry which is preliminary data.</text>
</comment>
<gene>
    <name evidence="1" type="ORF">NDU88_002844</name>
</gene>
<accession>A0AAV7TMT4</accession>
<organism evidence="1 2">
    <name type="scientific">Pleurodeles waltl</name>
    <name type="common">Iberian ribbed newt</name>
    <dbReference type="NCBI Taxonomy" id="8319"/>
    <lineage>
        <taxon>Eukaryota</taxon>
        <taxon>Metazoa</taxon>
        <taxon>Chordata</taxon>
        <taxon>Craniata</taxon>
        <taxon>Vertebrata</taxon>
        <taxon>Euteleostomi</taxon>
        <taxon>Amphibia</taxon>
        <taxon>Batrachia</taxon>
        <taxon>Caudata</taxon>
        <taxon>Salamandroidea</taxon>
        <taxon>Salamandridae</taxon>
        <taxon>Pleurodelinae</taxon>
        <taxon>Pleurodeles</taxon>
    </lineage>
</organism>
<name>A0AAV7TMT4_PLEWA</name>
<keyword evidence="2" id="KW-1185">Reference proteome</keyword>
<evidence type="ECO:0000313" key="1">
    <source>
        <dbReference type="EMBL" id="KAJ1177591.1"/>
    </source>
</evidence>
<proteinExistence type="predicted"/>
<protein>
    <submittedName>
        <fullName evidence="1">Uncharacterized protein</fullName>
    </submittedName>
</protein>
<dbReference type="EMBL" id="JANPWB010000006">
    <property type="protein sequence ID" value="KAJ1177591.1"/>
    <property type="molecule type" value="Genomic_DNA"/>
</dbReference>
<evidence type="ECO:0000313" key="2">
    <source>
        <dbReference type="Proteomes" id="UP001066276"/>
    </source>
</evidence>
<dbReference type="AlphaFoldDB" id="A0AAV7TMT4"/>
<reference evidence="1" key="1">
    <citation type="journal article" date="2022" name="bioRxiv">
        <title>Sequencing and chromosome-scale assembly of the giantPleurodeles waltlgenome.</title>
        <authorList>
            <person name="Brown T."/>
            <person name="Elewa A."/>
            <person name="Iarovenko S."/>
            <person name="Subramanian E."/>
            <person name="Araus A.J."/>
            <person name="Petzold A."/>
            <person name="Susuki M."/>
            <person name="Suzuki K.-i.T."/>
            <person name="Hayashi T."/>
            <person name="Toyoda A."/>
            <person name="Oliveira C."/>
            <person name="Osipova E."/>
            <person name="Leigh N.D."/>
            <person name="Simon A."/>
            <person name="Yun M.H."/>
        </authorList>
    </citation>
    <scope>NUCLEOTIDE SEQUENCE</scope>
    <source>
        <strain evidence="1">20211129_DDA</strain>
        <tissue evidence="1">Liver</tissue>
    </source>
</reference>
<dbReference type="Proteomes" id="UP001066276">
    <property type="component" value="Chromosome 3_2"/>
</dbReference>